<keyword evidence="6" id="KW-0156">Chromatin regulator</keyword>
<dbReference type="SUPFAM" id="SSF52768">
    <property type="entry name" value="Arginase/deacetylase"/>
    <property type="match status" value="1"/>
</dbReference>
<keyword evidence="8" id="KW-0804">Transcription</keyword>
<dbReference type="PANTHER" id="PTHR45364:SF13">
    <property type="entry name" value="HISTONE DEACETYLASE"/>
    <property type="match status" value="1"/>
</dbReference>
<evidence type="ECO:0000256" key="10">
    <source>
        <dbReference type="SAM" id="MobiDB-lite"/>
    </source>
</evidence>
<name>A0ABV0S2P7_9TELE</name>
<comment type="subcellular location">
    <subcellularLocation>
        <location evidence="1">Nucleus</location>
    </subcellularLocation>
</comment>
<keyword evidence="4" id="KW-0678">Repressor</keyword>
<feature type="compositionally biased region" description="Low complexity" evidence="10">
    <location>
        <begin position="40"/>
        <end position="50"/>
    </location>
</feature>
<organism evidence="12 13">
    <name type="scientific">Xenoophorus captivus</name>
    <dbReference type="NCBI Taxonomy" id="1517983"/>
    <lineage>
        <taxon>Eukaryota</taxon>
        <taxon>Metazoa</taxon>
        <taxon>Chordata</taxon>
        <taxon>Craniata</taxon>
        <taxon>Vertebrata</taxon>
        <taxon>Euteleostomi</taxon>
        <taxon>Actinopterygii</taxon>
        <taxon>Neopterygii</taxon>
        <taxon>Teleostei</taxon>
        <taxon>Neoteleostei</taxon>
        <taxon>Acanthomorphata</taxon>
        <taxon>Ovalentaria</taxon>
        <taxon>Atherinomorphae</taxon>
        <taxon>Cyprinodontiformes</taxon>
        <taxon>Goodeidae</taxon>
        <taxon>Xenoophorus</taxon>
    </lineage>
</organism>
<evidence type="ECO:0000256" key="7">
    <source>
        <dbReference type="ARBA" id="ARBA00023015"/>
    </source>
</evidence>
<dbReference type="InterPro" id="IPR023696">
    <property type="entry name" value="Ureohydrolase_dom_sf"/>
</dbReference>
<dbReference type="PANTHER" id="PTHR45364">
    <property type="entry name" value="HISTONE DEACETYLASE 9-RELATED"/>
    <property type="match status" value="1"/>
</dbReference>
<feature type="region of interest" description="Disordered" evidence="10">
    <location>
        <begin position="1"/>
        <end position="83"/>
    </location>
</feature>
<dbReference type="Pfam" id="PF00850">
    <property type="entry name" value="Hist_deacetyl"/>
    <property type="match status" value="1"/>
</dbReference>
<evidence type="ECO:0000259" key="11">
    <source>
        <dbReference type="Pfam" id="PF00850"/>
    </source>
</evidence>
<dbReference type="Gene3D" id="3.40.800.20">
    <property type="entry name" value="Histone deacetylase domain"/>
    <property type="match status" value="1"/>
</dbReference>
<reference evidence="12 13" key="1">
    <citation type="submission" date="2021-06" db="EMBL/GenBank/DDBJ databases">
        <authorList>
            <person name="Palmer J.M."/>
        </authorList>
    </citation>
    <scope>NUCLEOTIDE SEQUENCE [LARGE SCALE GENOMIC DNA]</scope>
    <source>
        <strain evidence="12 13">XC_2019</strain>
        <tissue evidence="12">Muscle</tissue>
    </source>
</reference>
<dbReference type="InterPro" id="IPR037138">
    <property type="entry name" value="His_deacetylse_dom_sf"/>
</dbReference>
<comment type="caution">
    <text evidence="12">The sequence shown here is derived from an EMBL/GenBank/DDBJ whole genome shotgun (WGS) entry which is preliminary data.</text>
</comment>
<evidence type="ECO:0000313" key="13">
    <source>
        <dbReference type="Proteomes" id="UP001434883"/>
    </source>
</evidence>
<comment type="similarity">
    <text evidence="2">Belongs to the histone deacetylase family. HD type 2 subfamily.</text>
</comment>
<evidence type="ECO:0000256" key="1">
    <source>
        <dbReference type="ARBA" id="ARBA00004123"/>
    </source>
</evidence>
<dbReference type="InterPro" id="IPR023801">
    <property type="entry name" value="His_deacetylse_dom"/>
</dbReference>
<keyword evidence="9" id="KW-0539">Nucleus</keyword>
<evidence type="ECO:0000256" key="9">
    <source>
        <dbReference type="ARBA" id="ARBA00023242"/>
    </source>
</evidence>
<accession>A0ABV0S2P7</accession>
<evidence type="ECO:0000313" key="12">
    <source>
        <dbReference type="EMBL" id="MEQ2214810.1"/>
    </source>
</evidence>
<evidence type="ECO:0000256" key="5">
    <source>
        <dbReference type="ARBA" id="ARBA00022801"/>
    </source>
</evidence>
<sequence length="238" mass="26354">MSKPGDQVSVAGSGASVPGRQHQSHPEETEEELREHQGLTSSSSSSSTSSGPETGLIRGLIIKQEPPDLQEEEEREQLDQRERQAEQDFVFKQLRSFRASMDAAGLPVSVAAHRPLSRTQSSPASASFPIVVQEPPVKHRFTTGLVYDSLMQKHQCICGNATIHPEHAGRIQSIWSRLQETGLRAQCECIRGRKASQEELQMVHSEAHVQLYGTNPLRQKLDCKTCILTSAFKHSFCS</sequence>
<evidence type="ECO:0000256" key="8">
    <source>
        <dbReference type="ARBA" id="ARBA00023163"/>
    </source>
</evidence>
<evidence type="ECO:0000256" key="6">
    <source>
        <dbReference type="ARBA" id="ARBA00022853"/>
    </source>
</evidence>
<dbReference type="Proteomes" id="UP001434883">
    <property type="component" value="Unassembled WGS sequence"/>
</dbReference>
<evidence type="ECO:0000256" key="2">
    <source>
        <dbReference type="ARBA" id="ARBA00007738"/>
    </source>
</evidence>
<evidence type="ECO:0000256" key="4">
    <source>
        <dbReference type="ARBA" id="ARBA00022491"/>
    </source>
</evidence>
<protein>
    <recommendedName>
        <fullName evidence="3">histone deacetylase</fullName>
        <ecNumber evidence="3">3.5.1.98</ecNumber>
    </recommendedName>
</protein>
<feature type="domain" description="Histone deacetylase" evidence="11">
    <location>
        <begin position="164"/>
        <end position="214"/>
    </location>
</feature>
<keyword evidence="5" id="KW-0378">Hydrolase</keyword>
<keyword evidence="13" id="KW-1185">Reference proteome</keyword>
<proteinExistence type="inferred from homology"/>
<evidence type="ECO:0000256" key="3">
    <source>
        <dbReference type="ARBA" id="ARBA00012111"/>
    </source>
</evidence>
<gene>
    <name evidence="12" type="primary">HDAC4_4</name>
    <name evidence="12" type="ORF">XENOCAPTIV_020817</name>
</gene>
<keyword evidence="7" id="KW-0805">Transcription regulation</keyword>
<dbReference type="EMBL" id="JAHRIN010067669">
    <property type="protein sequence ID" value="MEQ2214810.1"/>
    <property type="molecule type" value="Genomic_DNA"/>
</dbReference>
<dbReference type="EC" id="3.5.1.98" evidence="3"/>